<name>A0AA38XE45_9EURO</name>
<dbReference type="PANTHER" id="PTHR10683:SF39">
    <property type="entry name" value="TRANSALDOLASE"/>
    <property type="match status" value="1"/>
</dbReference>
<reference evidence="2" key="1">
    <citation type="submission" date="2022-10" db="EMBL/GenBank/DDBJ databases">
        <title>Culturing micro-colonial fungi from biological soil crusts in the Mojave desert and describing Neophaeococcomyces mojavensis, and introducing the new genera and species Taxawa tesnikishii.</title>
        <authorList>
            <person name="Kurbessoian T."/>
            <person name="Stajich J.E."/>
        </authorList>
    </citation>
    <scope>NUCLEOTIDE SEQUENCE</scope>
    <source>
        <strain evidence="2">TK_41</strain>
    </source>
</reference>
<protein>
    <recommendedName>
        <fullName evidence="4">Transaldolase</fullName>
    </recommendedName>
</protein>
<dbReference type="InterPro" id="IPR001585">
    <property type="entry name" value="TAL/FSA"/>
</dbReference>
<dbReference type="GO" id="GO:0005975">
    <property type="term" value="P:carbohydrate metabolic process"/>
    <property type="evidence" value="ECO:0007669"/>
    <property type="project" value="InterPro"/>
</dbReference>
<dbReference type="PANTHER" id="PTHR10683">
    <property type="entry name" value="TRANSALDOLASE"/>
    <property type="match status" value="1"/>
</dbReference>
<keyword evidence="1" id="KW-0704">Schiff base</keyword>
<sequence>MDPAEAKVRLPFKPHDQTSNQRLVYEQIISPENREIFLQAAKEYKDRSWDGILTRMSALLCAKNIEHIKGRVLLQTSAFHAYDTEKVVAHAREYAHEFEKVGISKDRFCIKIPCTGPALNASPILLKEGIRTLGTSLFSLPQAIAASQAGCLSISPYYNLPWYHSDPTQWPDVPDPALDHPMSPRIVQILATYRRLQSETGRQQPLLKPASFKSAREAMAMAELGCEHATIPEDILQQLSLLDLQSNPPAGDYSTKHPGEPSPRLAHLLETDPLSGPTWDGKLASTDVDYLADNGAALSEAISRDKLAERGLHEALEAFKANELQSKAAIEEVLAQF</sequence>
<organism evidence="2 3">
    <name type="scientific">Cladophialophora chaetospira</name>
    <dbReference type="NCBI Taxonomy" id="386627"/>
    <lineage>
        <taxon>Eukaryota</taxon>
        <taxon>Fungi</taxon>
        <taxon>Dikarya</taxon>
        <taxon>Ascomycota</taxon>
        <taxon>Pezizomycotina</taxon>
        <taxon>Eurotiomycetes</taxon>
        <taxon>Chaetothyriomycetidae</taxon>
        <taxon>Chaetothyriales</taxon>
        <taxon>Herpotrichiellaceae</taxon>
        <taxon>Cladophialophora</taxon>
    </lineage>
</organism>
<dbReference type="AlphaFoldDB" id="A0AA38XE45"/>
<accession>A0AA38XE45</accession>
<evidence type="ECO:0008006" key="4">
    <source>
        <dbReference type="Google" id="ProtNLM"/>
    </source>
</evidence>
<evidence type="ECO:0000256" key="1">
    <source>
        <dbReference type="ARBA" id="ARBA00023270"/>
    </source>
</evidence>
<gene>
    <name evidence="2" type="ORF">H2200_004899</name>
</gene>
<dbReference type="InterPro" id="IPR013785">
    <property type="entry name" value="Aldolase_TIM"/>
</dbReference>
<dbReference type="Proteomes" id="UP001172673">
    <property type="component" value="Unassembled WGS sequence"/>
</dbReference>
<dbReference type="GO" id="GO:0009052">
    <property type="term" value="P:pentose-phosphate shunt, non-oxidative branch"/>
    <property type="evidence" value="ECO:0007669"/>
    <property type="project" value="TreeGrafter"/>
</dbReference>
<keyword evidence="3" id="KW-1185">Reference proteome</keyword>
<proteinExistence type="predicted"/>
<dbReference type="Pfam" id="PF00923">
    <property type="entry name" value="TAL_FSA"/>
    <property type="match status" value="1"/>
</dbReference>
<evidence type="ECO:0000313" key="2">
    <source>
        <dbReference type="EMBL" id="KAJ9611715.1"/>
    </source>
</evidence>
<evidence type="ECO:0000313" key="3">
    <source>
        <dbReference type="Proteomes" id="UP001172673"/>
    </source>
</evidence>
<dbReference type="GO" id="GO:0004801">
    <property type="term" value="F:transaldolase activity"/>
    <property type="evidence" value="ECO:0007669"/>
    <property type="project" value="TreeGrafter"/>
</dbReference>
<dbReference type="SUPFAM" id="SSF51569">
    <property type="entry name" value="Aldolase"/>
    <property type="match status" value="1"/>
</dbReference>
<dbReference type="Gene3D" id="3.20.20.70">
    <property type="entry name" value="Aldolase class I"/>
    <property type="match status" value="1"/>
</dbReference>
<dbReference type="EMBL" id="JAPDRK010000006">
    <property type="protein sequence ID" value="KAJ9611715.1"/>
    <property type="molecule type" value="Genomic_DNA"/>
</dbReference>
<comment type="caution">
    <text evidence="2">The sequence shown here is derived from an EMBL/GenBank/DDBJ whole genome shotgun (WGS) entry which is preliminary data.</text>
</comment>